<dbReference type="NCBIfam" id="TIGR00966">
    <property type="entry name" value="transloc_SecF"/>
    <property type="match status" value="1"/>
</dbReference>
<keyword evidence="2 9" id="KW-0813">Transport</keyword>
<comment type="similarity">
    <text evidence="9">Belongs to the SecD/SecF family. SecF subfamily.</text>
</comment>
<dbReference type="OrthoDB" id="9774769at2"/>
<dbReference type="InterPro" id="IPR022645">
    <property type="entry name" value="SecD/SecF_bac"/>
</dbReference>
<dbReference type="InterPro" id="IPR022813">
    <property type="entry name" value="SecD/SecF_arch_bac"/>
</dbReference>
<evidence type="ECO:0000313" key="13">
    <source>
        <dbReference type="Proteomes" id="UP000181951"/>
    </source>
</evidence>
<name>A0A1H8PAC7_9ACTN</name>
<evidence type="ECO:0000313" key="12">
    <source>
        <dbReference type="EMBL" id="SEO38900.1"/>
    </source>
</evidence>
<keyword evidence="8 9" id="KW-0472">Membrane</keyword>
<evidence type="ECO:0000256" key="8">
    <source>
        <dbReference type="ARBA" id="ARBA00023136"/>
    </source>
</evidence>
<dbReference type="Pfam" id="PF02355">
    <property type="entry name" value="SecD_SecF_C"/>
    <property type="match status" value="1"/>
</dbReference>
<feature type="compositionally biased region" description="Acidic residues" evidence="10">
    <location>
        <begin position="330"/>
        <end position="350"/>
    </location>
</feature>
<keyword evidence="7 9" id="KW-0811">Translocation</keyword>
<reference evidence="12 13" key="1">
    <citation type="submission" date="2016-10" db="EMBL/GenBank/DDBJ databases">
        <authorList>
            <person name="de Groot N.N."/>
        </authorList>
    </citation>
    <scope>NUCLEOTIDE SEQUENCE [LARGE SCALE GENOMIC DNA]</scope>
    <source>
        <strain evidence="12 13">CGMCC 4.2026</strain>
    </source>
</reference>
<comment type="subcellular location">
    <subcellularLocation>
        <location evidence="1 9">Cell membrane</location>
        <topology evidence="1 9">Multi-pass membrane protein</topology>
    </subcellularLocation>
</comment>
<proteinExistence type="inferred from homology"/>
<evidence type="ECO:0000256" key="1">
    <source>
        <dbReference type="ARBA" id="ARBA00004651"/>
    </source>
</evidence>
<protein>
    <recommendedName>
        <fullName evidence="9">Protein-export membrane protein SecF</fullName>
    </recommendedName>
</protein>
<dbReference type="EMBL" id="FODD01000025">
    <property type="protein sequence ID" value="SEO38900.1"/>
    <property type="molecule type" value="Genomic_DNA"/>
</dbReference>
<accession>A0A1H8PAC7</accession>
<evidence type="ECO:0000259" key="11">
    <source>
        <dbReference type="Pfam" id="PF02355"/>
    </source>
</evidence>
<dbReference type="PRINTS" id="PR01755">
    <property type="entry name" value="SECFTRNLCASE"/>
</dbReference>
<dbReference type="AlphaFoldDB" id="A0A1H8PAC7"/>
<dbReference type="NCBIfam" id="TIGR00916">
    <property type="entry name" value="2A0604s01"/>
    <property type="match status" value="1"/>
</dbReference>
<feature type="transmembrane region" description="Helical" evidence="9">
    <location>
        <begin position="141"/>
        <end position="158"/>
    </location>
</feature>
<dbReference type="RefSeq" id="WP_075017524.1">
    <property type="nucleotide sequence ID" value="NZ_FODD01000025.1"/>
</dbReference>
<evidence type="ECO:0000256" key="9">
    <source>
        <dbReference type="HAMAP-Rule" id="MF_01464"/>
    </source>
</evidence>
<evidence type="ECO:0000256" key="7">
    <source>
        <dbReference type="ARBA" id="ARBA00023010"/>
    </source>
</evidence>
<evidence type="ECO:0000256" key="10">
    <source>
        <dbReference type="SAM" id="MobiDB-lite"/>
    </source>
</evidence>
<evidence type="ECO:0000256" key="4">
    <source>
        <dbReference type="ARBA" id="ARBA00022692"/>
    </source>
</evidence>
<keyword evidence="6 9" id="KW-1133">Transmembrane helix</keyword>
<comment type="function">
    <text evidence="9">Part of the Sec protein translocase complex. Interacts with the SecYEG preprotein conducting channel. SecDF uses the proton motive force (PMF) to complete protein translocation after the ATP-dependent function of SecA.</text>
</comment>
<dbReference type="GO" id="GO:0006605">
    <property type="term" value="P:protein targeting"/>
    <property type="evidence" value="ECO:0007669"/>
    <property type="project" value="UniProtKB-UniRule"/>
</dbReference>
<feature type="transmembrane region" description="Helical" evidence="9">
    <location>
        <begin position="276"/>
        <end position="300"/>
    </location>
</feature>
<keyword evidence="13" id="KW-1185">Reference proteome</keyword>
<comment type="caution">
    <text evidence="9">Lacks conserved residue(s) required for the propagation of feature annotation.</text>
</comment>
<dbReference type="InterPro" id="IPR048634">
    <property type="entry name" value="SecD_SecF_C"/>
</dbReference>
<feature type="transmembrane region" description="Helical" evidence="9">
    <location>
        <begin position="247"/>
        <end position="270"/>
    </location>
</feature>
<evidence type="ECO:0000256" key="3">
    <source>
        <dbReference type="ARBA" id="ARBA00022475"/>
    </source>
</evidence>
<dbReference type="GO" id="GO:0043952">
    <property type="term" value="P:protein transport by the Sec complex"/>
    <property type="evidence" value="ECO:0007669"/>
    <property type="project" value="UniProtKB-UniRule"/>
</dbReference>
<dbReference type="InterPro" id="IPR005665">
    <property type="entry name" value="SecF_bac"/>
</dbReference>
<comment type="subunit">
    <text evidence="9">Forms a complex with SecD. Part of the essential Sec protein translocation apparatus which comprises SecA, SecYEG and auxiliary proteins SecDF. Other proteins may also be involved.</text>
</comment>
<feature type="transmembrane region" description="Helical" evidence="9">
    <location>
        <begin position="26"/>
        <end position="44"/>
    </location>
</feature>
<sequence>MSKLGTLGHKLHRGEVSYDFVGKRKIWYGISILITIVAIVGLAVNGLKEGIEFSGGAVFNTPKTTMSVSDVQNKISGDTGGHDATVQKLGNGGVRIQVSGLSTDASKQSQQQIAQSLNMPKDKIDAEIVGPSWGKEISQKAFEGLIIFLVLVVVYLAIAFEWRMAVAALVALLHDLTITVGVYALVGFEVTPGTVIGLLTILGYSLYDTVVVFDGLKEASKDITKQSKFTYSDVANRSLNSTLVRSINTTVVALLPVAALLFIGGGILGAGMLNDIALALFVGLTAGAYSSIFIATPIVAEFKEREPRMKALRKRVLAKRAADAAKGEQGEPEDAVIDDADGIDGDEPEDGATAAAGVVGQRTQGAAAGTRPARNQPPGRGSRGSRNRPSGKRR</sequence>
<organism evidence="12 13">
    <name type="scientific">Actinacidiphila rubida</name>
    <dbReference type="NCBI Taxonomy" id="310780"/>
    <lineage>
        <taxon>Bacteria</taxon>
        <taxon>Bacillati</taxon>
        <taxon>Actinomycetota</taxon>
        <taxon>Actinomycetes</taxon>
        <taxon>Kitasatosporales</taxon>
        <taxon>Streptomycetaceae</taxon>
        <taxon>Actinacidiphila</taxon>
    </lineage>
</organism>
<evidence type="ECO:0000256" key="5">
    <source>
        <dbReference type="ARBA" id="ARBA00022927"/>
    </source>
</evidence>
<dbReference type="GO" id="GO:0005886">
    <property type="term" value="C:plasma membrane"/>
    <property type="evidence" value="ECO:0007669"/>
    <property type="project" value="UniProtKB-SubCell"/>
</dbReference>
<dbReference type="PANTHER" id="PTHR30081:SF8">
    <property type="entry name" value="PROTEIN TRANSLOCASE SUBUNIT SECF"/>
    <property type="match status" value="1"/>
</dbReference>
<feature type="domain" description="Protein export membrane protein SecD/SecF C-terminal" evidence="11">
    <location>
        <begin position="114"/>
        <end position="304"/>
    </location>
</feature>
<dbReference type="HAMAP" id="MF_01464_B">
    <property type="entry name" value="SecF_B"/>
    <property type="match status" value="1"/>
</dbReference>
<keyword evidence="3 9" id="KW-1003">Cell membrane</keyword>
<dbReference type="Proteomes" id="UP000181951">
    <property type="component" value="Unassembled WGS sequence"/>
</dbReference>
<dbReference type="InterPro" id="IPR055344">
    <property type="entry name" value="SecD_SecF_C_bact"/>
</dbReference>
<dbReference type="STRING" id="310780.SAMN05216267_10259"/>
<gene>
    <name evidence="9" type="primary">secF</name>
    <name evidence="12" type="ORF">SAMN05216267_10259</name>
</gene>
<dbReference type="GO" id="GO:0015450">
    <property type="term" value="F:protein-transporting ATPase activity"/>
    <property type="evidence" value="ECO:0007669"/>
    <property type="project" value="InterPro"/>
</dbReference>
<evidence type="ECO:0000256" key="6">
    <source>
        <dbReference type="ARBA" id="ARBA00022989"/>
    </source>
</evidence>
<evidence type="ECO:0000256" key="2">
    <source>
        <dbReference type="ARBA" id="ARBA00022448"/>
    </source>
</evidence>
<feature type="region of interest" description="Disordered" evidence="10">
    <location>
        <begin position="321"/>
        <end position="394"/>
    </location>
</feature>
<dbReference type="PANTHER" id="PTHR30081">
    <property type="entry name" value="PROTEIN-EXPORT MEMBRANE PROTEIN SEC"/>
    <property type="match status" value="1"/>
</dbReference>
<dbReference type="Gene3D" id="1.20.1640.10">
    <property type="entry name" value="Multidrug efflux transporter AcrB transmembrane domain"/>
    <property type="match status" value="1"/>
</dbReference>
<keyword evidence="5 9" id="KW-0653">Protein transport</keyword>
<feature type="compositionally biased region" description="Basic residues" evidence="10">
    <location>
        <begin position="383"/>
        <end position="394"/>
    </location>
</feature>
<dbReference type="SUPFAM" id="SSF82866">
    <property type="entry name" value="Multidrug efflux transporter AcrB transmembrane domain"/>
    <property type="match status" value="1"/>
</dbReference>
<keyword evidence="4 9" id="KW-0812">Transmembrane</keyword>
<dbReference type="GO" id="GO:0065002">
    <property type="term" value="P:intracellular protein transmembrane transport"/>
    <property type="evidence" value="ECO:0007669"/>
    <property type="project" value="UniProtKB-UniRule"/>
</dbReference>